<name>A0A8S5SEZ7_9CAUD</name>
<proteinExistence type="predicted"/>
<organism evidence="1">
    <name type="scientific">Siphoviridae sp. ct4085</name>
    <dbReference type="NCBI Taxonomy" id="2827774"/>
    <lineage>
        <taxon>Viruses</taxon>
        <taxon>Duplodnaviria</taxon>
        <taxon>Heunggongvirae</taxon>
        <taxon>Uroviricota</taxon>
        <taxon>Caudoviricetes</taxon>
    </lineage>
</organism>
<accession>A0A8S5SEZ7</accession>
<sequence length="104" mass="11956">MDIKNHINLIKNHGYKGKIGIVKHPINGIVMLAAKEGDVVLYRPYDIRESESEEVQEYDRTHCSIEKPYSEEEIQKRLKEGNGIYTYSTCVGVPLSMIEEMIID</sequence>
<protein>
    <submittedName>
        <fullName evidence="1">Uncharacterized protein</fullName>
    </submittedName>
</protein>
<evidence type="ECO:0000313" key="1">
    <source>
        <dbReference type="EMBL" id="DAF49581.1"/>
    </source>
</evidence>
<reference evidence="1" key="1">
    <citation type="journal article" date="2021" name="Proc. Natl. Acad. Sci. U.S.A.">
        <title>A Catalog of Tens of Thousands of Viruses from Human Metagenomes Reveals Hidden Associations with Chronic Diseases.</title>
        <authorList>
            <person name="Tisza M.J."/>
            <person name="Buck C.B."/>
        </authorList>
    </citation>
    <scope>NUCLEOTIDE SEQUENCE</scope>
    <source>
        <strain evidence="1">Ct4085</strain>
    </source>
</reference>
<dbReference type="EMBL" id="BK032584">
    <property type="protein sequence ID" value="DAF49581.1"/>
    <property type="molecule type" value="Genomic_DNA"/>
</dbReference>